<evidence type="ECO:0000256" key="1">
    <source>
        <dbReference type="SAM" id="MobiDB-lite"/>
    </source>
</evidence>
<evidence type="ECO:0000313" key="3">
    <source>
        <dbReference type="Proteomes" id="UP001498935"/>
    </source>
</evidence>
<proteinExistence type="predicted"/>
<accession>A0ABP9TXY9</accession>
<name>A0ABP9TXY9_9MICO</name>
<sequence>MPRPSDSRMLAATMAVSVDSWHPVHPPHTRGRMHLGVEKRSDTRSQKTRFCCSQSIPAGQAFANRGWRLSFLAEVGPFTGMRVEVRRADARIADVRVPIWRLR</sequence>
<feature type="compositionally biased region" description="Basic and acidic residues" evidence="1">
    <location>
        <begin position="35"/>
        <end position="45"/>
    </location>
</feature>
<dbReference type="EMBL" id="BAABNP010000004">
    <property type="protein sequence ID" value="GAA5340180.1"/>
    <property type="molecule type" value="Genomic_DNA"/>
</dbReference>
<organism evidence="2 3">
    <name type="scientific">Brevibacterium ammoniilyticum</name>
    <dbReference type="NCBI Taxonomy" id="1046555"/>
    <lineage>
        <taxon>Bacteria</taxon>
        <taxon>Bacillati</taxon>
        <taxon>Actinomycetota</taxon>
        <taxon>Actinomycetes</taxon>
        <taxon>Micrococcales</taxon>
        <taxon>Brevibacteriaceae</taxon>
        <taxon>Brevibacterium</taxon>
    </lineage>
</organism>
<reference evidence="2 3" key="1">
    <citation type="submission" date="2024-02" db="EMBL/GenBank/DDBJ databases">
        <title>Characterization of antibiotic resistant novel bacterial strains and their environmental applications.</title>
        <authorList>
            <person name="Manzoor S."/>
            <person name="Abbas S."/>
            <person name="Arshad M."/>
            <person name="Li W.J."/>
            <person name="Ahmed I."/>
        </authorList>
    </citation>
    <scope>NUCLEOTIDE SEQUENCE [LARGE SCALE GENOMIC DNA]</scope>
    <source>
        <strain evidence="2 3">KACC 15558</strain>
    </source>
</reference>
<gene>
    <name evidence="2" type="ORF">KACC15558_12200</name>
</gene>
<comment type="caution">
    <text evidence="2">The sequence shown here is derived from an EMBL/GenBank/DDBJ whole genome shotgun (WGS) entry which is preliminary data.</text>
</comment>
<keyword evidence="3" id="KW-1185">Reference proteome</keyword>
<dbReference type="Proteomes" id="UP001498935">
    <property type="component" value="Unassembled WGS sequence"/>
</dbReference>
<protein>
    <submittedName>
        <fullName evidence="2">Uncharacterized protein</fullName>
    </submittedName>
</protein>
<evidence type="ECO:0000313" key="2">
    <source>
        <dbReference type="EMBL" id="GAA5340180.1"/>
    </source>
</evidence>
<feature type="region of interest" description="Disordered" evidence="1">
    <location>
        <begin position="21"/>
        <end position="46"/>
    </location>
</feature>